<dbReference type="PANTHER" id="PTHR48111:SF36">
    <property type="entry name" value="TRANSCRIPTIONAL REGULATORY PROTEIN CUTR"/>
    <property type="match status" value="1"/>
</dbReference>
<keyword evidence="1 3" id="KW-0238">DNA-binding</keyword>
<evidence type="ECO:0000259" key="4">
    <source>
        <dbReference type="PROSITE" id="PS50110"/>
    </source>
</evidence>
<proteinExistence type="predicted"/>
<feature type="domain" description="Response regulatory" evidence="4">
    <location>
        <begin position="2"/>
        <end position="116"/>
    </location>
</feature>
<protein>
    <submittedName>
        <fullName evidence="6">Response regulator transcription factor</fullName>
    </submittedName>
</protein>
<dbReference type="Gene3D" id="3.40.50.2300">
    <property type="match status" value="1"/>
</dbReference>
<dbReference type="Pfam" id="PF00486">
    <property type="entry name" value="Trans_reg_C"/>
    <property type="match status" value="1"/>
</dbReference>
<feature type="domain" description="OmpR/PhoB-type" evidence="5">
    <location>
        <begin position="124"/>
        <end position="219"/>
    </location>
</feature>
<evidence type="ECO:0000259" key="5">
    <source>
        <dbReference type="PROSITE" id="PS51755"/>
    </source>
</evidence>
<dbReference type="InterPro" id="IPR001789">
    <property type="entry name" value="Sig_transdc_resp-reg_receiver"/>
</dbReference>
<dbReference type="PANTHER" id="PTHR48111">
    <property type="entry name" value="REGULATOR OF RPOS"/>
    <property type="match status" value="1"/>
</dbReference>
<dbReference type="Pfam" id="PF00072">
    <property type="entry name" value="Response_reg"/>
    <property type="match status" value="1"/>
</dbReference>
<dbReference type="Gene3D" id="1.10.10.10">
    <property type="entry name" value="Winged helix-like DNA-binding domain superfamily/Winged helix DNA-binding domain"/>
    <property type="match status" value="1"/>
</dbReference>
<reference evidence="7" key="1">
    <citation type="journal article" date="2019" name="Int. J. Syst. Evol. Microbiol.">
        <title>The Global Catalogue of Microorganisms (GCM) 10K type strain sequencing project: providing services to taxonomists for standard genome sequencing and annotation.</title>
        <authorList>
            <consortium name="The Broad Institute Genomics Platform"/>
            <consortium name="The Broad Institute Genome Sequencing Center for Infectious Disease"/>
            <person name="Wu L."/>
            <person name="Ma J."/>
        </authorList>
    </citation>
    <scope>NUCLEOTIDE SEQUENCE [LARGE SCALE GENOMIC DNA]</scope>
    <source>
        <strain evidence="7">CGMCC 4.7241</strain>
    </source>
</reference>
<dbReference type="InterPro" id="IPR036388">
    <property type="entry name" value="WH-like_DNA-bd_sf"/>
</dbReference>
<dbReference type="Gene3D" id="6.10.250.690">
    <property type="match status" value="1"/>
</dbReference>
<dbReference type="SMART" id="SM00448">
    <property type="entry name" value="REC"/>
    <property type="match status" value="1"/>
</dbReference>
<dbReference type="SMART" id="SM00862">
    <property type="entry name" value="Trans_reg_C"/>
    <property type="match status" value="1"/>
</dbReference>
<gene>
    <name evidence="6" type="ORF">ACFOUW_34845</name>
</gene>
<organism evidence="6 7">
    <name type="scientific">Tenggerimyces flavus</name>
    <dbReference type="NCBI Taxonomy" id="1708749"/>
    <lineage>
        <taxon>Bacteria</taxon>
        <taxon>Bacillati</taxon>
        <taxon>Actinomycetota</taxon>
        <taxon>Actinomycetes</taxon>
        <taxon>Propionibacteriales</taxon>
        <taxon>Nocardioidaceae</taxon>
        <taxon>Tenggerimyces</taxon>
    </lineage>
</organism>
<dbReference type="CDD" id="cd00383">
    <property type="entry name" value="trans_reg_C"/>
    <property type="match status" value="1"/>
</dbReference>
<accession>A0ABV7YMY3</accession>
<dbReference type="SUPFAM" id="SSF46894">
    <property type="entry name" value="C-terminal effector domain of the bipartite response regulators"/>
    <property type="match status" value="1"/>
</dbReference>
<dbReference type="SUPFAM" id="SSF52172">
    <property type="entry name" value="CheY-like"/>
    <property type="match status" value="1"/>
</dbReference>
<dbReference type="EMBL" id="JBHRZH010000047">
    <property type="protein sequence ID" value="MFC3766056.1"/>
    <property type="molecule type" value="Genomic_DNA"/>
</dbReference>
<sequence>MRVLVVEDNDDLRVAVSAALRSAALAVDSVADLTTADEALFVNAYDCVVFDRMLPEGDSIDYVRDQRRVGWNVPVLFLTARDSLADRVDGFEFGGDDYVMKPFATSELTVRVLSLCRRAETTRPSILRFADLEVDCGRREVRRAGVLLTLTAKEFAVLEHLMTHPDTAVSRADLVEHCWDSMADPASNVVDVIIRRLRLKLREPELITSVRGSGYRLTAAV</sequence>
<dbReference type="PROSITE" id="PS50110">
    <property type="entry name" value="RESPONSE_REGULATORY"/>
    <property type="match status" value="1"/>
</dbReference>
<dbReference type="InterPro" id="IPR039420">
    <property type="entry name" value="WalR-like"/>
</dbReference>
<evidence type="ECO:0000256" key="1">
    <source>
        <dbReference type="ARBA" id="ARBA00023125"/>
    </source>
</evidence>
<evidence type="ECO:0000256" key="3">
    <source>
        <dbReference type="PROSITE-ProRule" id="PRU01091"/>
    </source>
</evidence>
<dbReference type="InterPro" id="IPR011006">
    <property type="entry name" value="CheY-like_superfamily"/>
</dbReference>
<dbReference type="PROSITE" id="PS51755">
    <property type="entry name" value="OMPR_PHOB"/>
    <property type="match status" value="1"/>
</dbReference>
<keyword evidence="2" id="KW-0597">Phosphoprotein</keyword>
<keyword evidence="7" id="KW-1185">Reference proteome</keyword>
<feature type="modified residue" description="4-aspartylphosphate" evidence="2">
    <location>
        <position position="51"/>
    </location>
</feature>
<feature type="DNA-binding region" description="OmpR/PhoB-type" evidence="3">
    <location>
        <begin position="124"/>
        <end position="219"/>
    </location>
</feature>
<evidence type="ECO:0000256" key="2">
    <source>
        <dbReference type="PROSITE-ProRule" id="PRU00169"/>
    </source>
</evidence>
<dbReference type="Proteomes" id="UP001595699">
    <property type="component" value="Unassembled WGS sequence"/>
</dbReference>
<dbReference type="RefSeq" id="WP_205121718.1">
    <property type="nucleotide sequence ID" value="NZ_JAFBCM010000001.1"/>
</dbReference>
<dbReference type="InterPro" id="IPR001867">
    <property type="entry name" value="OmpR/PhoB-type_DNA-bd"/>
</dbReference>
<evidence type="ECO:0000313" key="6">
    <source>
        <dbReference type="EMBL" id="MFC3766056.1"/>
    </source>
</evidence>
<comment type="caution">
    <text evidence="6">The sequence shown here is derived from an EMBL/GenBank/DDBJ whole genome shotgun (WGS) entry which is preliminary data.</text>
</comment>
<name>A0ABV7YMY3_9ACTN</name>
<evidence type="ECO:0000313" key="7">
    <source>
        <dbReference type="Proteomes" id="UP001595699"/>
    </source>
</evidence>
<dbReference type="InterPro" id="IPR016032">
    <property type="entry name" value="Sig_transdc_resp-reg_C-effctor"/>
</dbReference>